<name>A0A7W4P2I3_9PROT</name>
<dbReference type="RefSeq" id="WP_182940739.1">
    <property type="nucleotide sequence ID" value="NZ_JABEQH010000002.1"/>
</dbReference>
<keyword evidence="5" id="KW-0378">Hydrolase</keyword>
<dbReference type="EC" id="3.1.4.46" evidence="2"/>
<accession>A0A7W4P2I3</accession>
<dbReference type="GO" id="GO:0006629">
    <property type="term" value="P:lipid metabolic process"/>
    <property type="evidence" value="ECO:0007669"/>
    <property type="project" value="InterPro"/>
</dbReference>
<dbReference type="PROSITE" id="PS51318">
    <property type="entry name" value="TAT"/>
    <property type="match status" value="1"/>
</dbReference>
<protein>
    <recommendedName>
        <fullName evidence="2">glycerophosphodiester phosphodiesterase</fullName>
        <ecNumber evidence="2">3.1.4.46</ecNumber>
    </recommendedName>
</protein>
<evidence type="ECO:0000313" key="8">
    <source>
        <dbReference type="EMBL" id="MBB2174809.1"/>
    </source>
</evidence>
<dbReference type="Pfam" id="PF03009">
    <property type="entry name" value="GDPD"/>
    <property type="match status" value="1"/>
</dbReference>
<evidence type="ECO:0000313" key="9">
    <source>
        <dbReference type="Proteomes" id="UP000561066"/>
    </source>
</evidence>
<dbReference type="PANTHER" id="PTHR43620:SF7">
    <property type="entry name" value="GLYCEROPHOSPHODIESTER PHOSPHODIESTERASE GDPD5-RELATED"/>
    <property type="match status" value="1"/>
</dbReference>
<comment type="similarity">
    <text evidence="1">Belongs to the glycerophosphoryl diester phosphodiesterase family.</text>
</comment>
<organism evidence="8 9">
    <name type="scientific">Gluconacetobacter johannae</name>
    <dbReference type="NCBI Taxonomy" id="112140"/>
    <lineage>
        <taxon>Bacteria</taxon>
        <taxon>Pseudomonadati</taxon>
        <taxon>Pseudomonadota</taxon>
        <taxon>Alphaproteobacteria</taxon>
        <taxon>Acetobacterales</taxon>
        <taxon>Acetobacteraceae</taxon>
        <taxon>Gluconacetobacter</taxon>
    </lineage>
</organism>
<evidence type="ECO:0000256" key="6">
    <source>
        <dbReference type="ARBA" id="ARBA00047512"/>
    </source>
</evidence>
<gene>
    <name evidence="8" type="ORF">HLH21_02570</name>
</gene>
<dbReference type="Proteomes" id="UP000561066">
    <property type="component" value="Unassembled WGS sequence"/>
</dbReference>
<dbReference type="PROSITE" id="PS51704">
    <property type="entry name" value="GP_PDE"/>
    <property type="match status" value="1"/>
</dbReference>
<evidence type="ECO:0000256" key="3">
    <source>
        <dbReference type="ARBA" id="ARBA00022729"/>
    </source>
</evidence>
<comment type="catalytic activity">
    <reaction evidence="6">
        <text>a sn-glycero-3-phosphodiester + H2O = an alcohol + sn-glycerol 3-phosphate + H(+)</text>
        <dbReference type="Rhea" id="RHEA:12969"/>
        <dbReference type="ChEBI" id="CHEBI:15377"/>
        <dbReference type="ChEBI" id="CHEBI:15378"/>
        <dbReference type="ChEBI" id="CHEBI:30879"/>
        <dbReference type="ChEBI" id="CHEBI:57597"/>
        <dbReference type="ChEBI" id="CHEBI:83408"/>
        <dbReference type="EC" id="3.1.4.46"/>
    </reaction>
</comment>
<dbReference type="Gene3D" id="3.20.20.190">
    <property type="entry name" value="Phosphatidylinositol (PI) phosphodiesterase"/>
    <property type="match status" value="1"/>
</dbReference>
<evidence type="ECO:0000256" key="5">
    <source>
        <dbReference type="ARBA" id="ARBA00022801"/>
    </source>
</evidence>
<dbReference type="GO" id="GO:0008889">
    <property type="term" value="F:glycerophosphodiester phosphodiesterase activity"/>
    <property type="evidence" value="ECO:0007669"/>
    <property type="project" value="UniProtKB-EC"/>
</dbReference>
<sequence>MLTRRHILGAMGAAGVGAAWGAIPGATMARAAASLAPRPLVFGHRGASALRPEHTLASYAKAIADGADYVEPDLVPTRDGVLVARHESDITGTTDVADRPEFAARRRTLVIDGARKTGWFTTDFTLAELKTLRARERLPDMRPQNTRYDGHFDIPTFEEIIDFVAAESAARGRVVGLIPEIKNSTHFHALGHTPEETFLRVIAAHDYTRFAPLEVQSFETANLRMLRDRVQAINPQARLMLLMGDRQEVPPDLAARGERTSFGDLMTPGGLREVRRYADVIGPSNIDLIPRDATGAWQAPSTLVADAHRAGLLVHSYTSRPENHFLPRQLRNDAAENARNPAGAIAEIRRYLDLGLDGFFTDDPAIGRLAVDGP</sequence>
<evidence type="ECO:0000256" key="4">
    <source>
        <dbReference type="ARBA" id="ARBA00022798"/>
    </source>
</evidence>
<dbReference type="PANTHER" id="PTHR43620">
    <property type="entry name" value="GLYCEROPHOSPHORYL DIESTER PHOSPHODIESTERASE"/>
    <property type="match status" value="1"/>
</dbReference>
<proteinExistence type="inferred from homology"/>
<reference evidence="8 9" key="1">
    <citation type="submission" date="2020-04" db="EMBL/GenBank/DDBJ databases">
        <title>Description of novel Gluconacetobacter.</title>
        <authorList>
            <person name="Sombolestani A."/>
        </authorList>
    </citation>
    <scope>NUCLEOTIDE SEQUENCE [LARGE SCALE GENOMIC DNA]</scope>
    <source>
        <strain evidence="8 9">LMG 21312</strain>
    </source>
</reference>
<keyword evidence="9" id="KW-1185">Reference proteome</keyword>
<dbReference type="SUPFAM" id="SSF51695">
    <property type="entry name" value="PLC-like phosphodiesterases"/>
    <property type="match status" value="1"/>
</dbReference>
<dbReference type="InterPro" id="IPR006311">
    <property type="entry name" value="TAT_signal"/>
</dbReference>
<keyword evidence="3" id="KW-0732">Signal</keyword>
<dbReference type="EMBL" id="JABEQH010000002">
    <property type="protein sequence ID" value="MBB2174809.1"/>
    <property type="molecule type" value="Genomic_DNA"/>
</dbReference>
<evidence type="ECO:0000256" key="2">
    <source>
        <dbReference type="ARBA" id="ARBA00012247"/>
    </source>
</evidence>
<dbReference type="GO" id="GO:0006071">
    <property type="term" value="P:glycerol metabolic process"/>
    <property type="evidence" value="ECO:0007669"/>
    <property type="project" value="UniProtKB-KW"/>
</dbReference>
<comment type="caution">
    <text evidence="8">The sequence shown here is derived from an EMBL/GenBank/DDBJ whole genome shotgun (WGS) entry which is preliminary data.</text>
</comment>
<keyword evidence="4" id="KW-0319">Glycerol metabolism</keyword>
<dbReference type="InterPro" id="IPR017946">
    <property type="entry name" value="PLC-like_Pdiesterase_TIM-brl"/>
</dbReference>
<feature type="domain" description="GP-PDE" evidence="7">
    <location>
        <begin position="39"/>
        <end position="371"/>
    </location>
</feature>
<dbReference type="InterPro" id="IPR030395">
    <property type="entry name" value="GP_PDE_dom"/>
</dbReference>
<evidence type="ECO:0000256" key="1">
    <source>
        <dbReference type="ARBA" id="ARBA00007277"/>
    </source>
</evidence>
<dbReference type="GO" id="GO:0042597">
    <property type="term" value="C:periplasmic space"/>
    <property type="evidence" value="ECO:0007669"/>
    <property type="project" value="TreeGrafter"/>
</dbReference>
<dbReference type="AlphaFoldDB" id="A0A7W4P2I3"/>
<evidence type="ECO:0000259" key="7">
    <source>
        <dbReference type="PROSITE" id="PS51704"/>
    </source>
</evidence>